<sequence length="84" mass="9665">MTSQKTVLKKYRKRKRRMEKATVLITISSSAVCRLRAHGKRMQSTNRKTSPLAFFRVDWMTEVTCSHELSSLSMNNSSLKLLSS</sequence>
<gene>
    <name evidence="1" type="ORF">AYI68_g6567</name>
</gene>
<keyword evidence="2" id="KW-1185">Reference proteome</keyword>
<dbReference type="Proteomes" id="UP000187455">
    <property type="component" value="Unassembled WGS sequence"/>
</dbReference>
<proteinExistence type="predicted"/>
<protein>
    <submittedName>
        <fullName evidence="1">Uncharacterized protein</fullName>
    </submittedName>
</protein>
<evidence type="ECO:0000313" key="2">
    <source>
        <dbReference type="Proteomes" id="UP000187455"/>
    </source>
</evidence>
<dbReference type="AlphaFoldDB" id="A0A1R0GR44"/>
<comment type="caution">
    <text evidence="1">The sequence shown here is derived from an EMBL/GenBank/DDBJ whole genome shotgun (WGS) entry which is preliminary data.</text>
</comment>
<reference evidence="1 2" key="1">
    <citation type="journal article" date="2016" name="Mol. Biol. Evol.">
        <title>Genome-Wide Survey of Gut Fungi (Harpellales) Reveals the First Horizontally Transferred Ubiquitin Gene from a Mosquito Host.</title>
        <authorList>
            <person name="Wang Y."/>
            <person name="White M.M."/>
            <person name="Kvist S."/>
            <person name="Moncalvo J.M."/>
        </authorList>
    </citation>
    <scope>NUCLEOTIDE SEQUENCE [LARGE SCALE GENOMIC DNA]</scope>
    <source>
        <strain evidence="1 2">ALG-7-W6</strain>
    </source>
</reference>
<organism evidence="1 2">
    <name type="scientific">Smittium mucronatum</name>
    <dbReference type="NCBI Taxonomy" id="133383"/>
    <lineage>
        <taxon>Eukaryota</taxon>
        <taxon>Fungi</taxon>
        <taxon>Fungi incertae sedis</taxon>
        <taxon>Zoopagomycota</taxon>
        <taxon>Kickxellomycotina</taxon>
        <taxon>Harpellomycetes</taxon>
        <taxon>Harpellales</taxon>
        <taxon>Legeriomycetaceae</taxon>
        <taxon>Smittium</taxon>
    </lineage>
</organism>
<evidence type="ECO:0000313" key="1">
    <source>
        <dbReference type="EMBL" id="OLY79367.1"/>
    </source>
</evidence>
<accession>A0A1R0GR44</accession>
<dbReference type="EMBL" id="LSSL01004566">
    <property type="protein sequence ID" value="OLY79367.1"/>
    <property type="molecule type" value="Genomic_DNA"/>
</dbReference>
<name>A0A1R0GR44_9FUNG</name>